<sequence>MTQDIPQRVNGIPQINGDNTVPRHGATVHVPGTITNSPAITHNGVLETTNSAADLAQIPRVVEPNMHQSTMMPAASLTNNTSLQPEAPLPRELAGPPPVVVSRQEWTNRRTSRAALVNDWRPVSSPNGVTSHQDRTTLSSWHNTQPSDEPWHHINEFDHLGPPQETSHPNADGSPRSDIGAVAGSSPRSPEQDD</sequence>
<dbReference type="Proteomes" id="UP001480595">
    <property type="component" value="Unassembled WGS sequence"/>
</dbReference>
<dbReference type="RefSeq" id="XP_066709878.1">
    <property type="nucleotide sequence ID" value="XM_066864917.1"/>
</dbReference>
<evidence type="ECO:0000313" key="2">
    <source>
        <dbReference type="EMBL" id="KAK8043025.1"/>
    </source>
</evidence>
<keyword evidence="3" id="KW-1185">Reference proteome</keyword>
<feature type="compositionally biased region" description="Basic and acidic residues" evidence="1">
    <location>
        <begin position="149"/>
        <end position="159"/>
    </location>
</feature>
<accession>A0ABR1TAM5</accession>
<dbReference type="EMBL" id="JAQQWL010000013">
    <property type="protein sequence ID" value="KAK8043025.1"/>
    <property type="molecule type" value="Genomic_DNA"/>
</dbReference>
<name>A0ABR1TAM5_9PEZI</name>
<feature type="region of interest" description="Disordered" evidence="1">
    <location>
        <begin position="1"/>
        <end position="23"/>
    </location>
</feature>
<evidence type="ECO:0000313" key="3">
    <source>
        <dbReference type="Proteomes" id="UP001480595"/>
    </source>
</evidence>
<evidence type="ECO:0000256" key="1">
    <source>
        <dbReference type="SAM" id="MobiDB-lite"/>
    </source>
</evidence>
<dbReference type="GeneID" id="92097980"/>
<proteinExistence type="predicted"/>
<reference evidence="2 3" key="1">
    <citation type="submission" date="2023-01" db="EMBL/GenBank/DDBJ databases">
        <title>Analysis of 21 Apiospora genomes using comparative genomics revels a genus with tremendous synthesis potential of carbohydrate active enzymes and secondary metabolites.</title>
        <authorList>
            <person name="Sorensen T."/>
        </authorList>
    </citation>
    <scope>NUCLEOTIDE SEQUENCE [LARGE SCALE GENOMIC DNA]</scope>
    <source>
        <strain evidence="2 3">CBS 135458</strain>
    </source>
</reference>
<feature type="region of interest" description="Disordered" evidence="1">
    <location>
        <begin position="117"/>
        <end position="194"/>
    </location>
</feature>
<comment type="caution">
    <text evidence="2">The sequence shown here is derived from an EMBL/GenBank/DDBJ whole genome shotgun (WGS) entry which is preliminary data.</text>
</comment>
<organism evidence="2 3">
    <name type="scientific">Apiospora phragmitis</name>
    <dbReference type="NCBI Taxonomy" id="2905665"/>
    <lineage>
        <taxon>Eukaryota</taxon>
        <taxon>Fungi</taxon>
        <taxon>Dikarya</taxon>
        <taxon>Ascomycota</taxon>
        <taxon>Pezizomycotina</taxon>
        <taxon>Sordariomycetes</taxon>
        <taxon>Xylariomycetidae</taxon>
        <taxon>Amphisphaeriales</taxon>
        <taxon>Apiosporaceae</taxon>
        <taxon>Apiospora</taxon>
    </lineage>
</organism>
<protein>
    <submittedName>
        <fullName evidence="2">Uncharacterized protein</fullName>
    </submittedName>
</protein>
<gene>
    <name evidence="2" type="ORF">PG994_013508</name>
</gene>
<feature type="compositionally biased region" description="Polar residues" evidence="1">
    <location>
        <begin position="124"/>
        <end position="147"/>
    </location>
</feature>